<sequence length="83" mass="9285">MDRPLGRAALFVYASVRPSLGLGLTPRSLGRSLRSNQQFDSAFRVSLGLNDSKPTKTLYILNLAKIFSEILFSKWPPQKFLEG</sequence>
<gene>
    <name evidence="1" type="ORF">S12H4_55107</name>
</gene>
<evidence type="ECO:0000313" key="1">
    <source>
        <dbReference type="EMBL" id="GAJ19404.1"/>
    </source>
</evidence>
<name>X1UPI1_9ZZZZ</name>
<protein>
    <submittedName>
        <fullName evidence="1">Uncharacterized protein</fullName>
    </submittedName>
</protein>
<proteinExistence type="predicted"/>
<organism evidence="1">
    <name type="scientific">marine sediment metagenome</name>
    <dbReference type="NCBI Taxonomy" id="412755"/>
    <lineage>
        <taxon>unclassified sequences</taxon>
        <taxon>metagenomes</taxon>
        <taxon>ecological metagenomes</taxon>
    </lineage>
</organism>
<comment type="caution">
    <text evidence="1">The sequence shown here is derived from an EMBL/GenBank/DDBJ whole genome shotgun (WGS) entry which is preliminary data.</text>
</comment>
<reference evidence="1" key="1">
    <citation type="journal article" date="2014" name="Front. Microbiol.">
        <title>High frequency of phylogenetically diverse reductive dehalogenase-homologous genes in deep subseafloor sedimentary metagenomes.</title>
        <authorList>
            <person name="Kawai M."/>
            <person name="Futagami T."/>
            <person name="Toyoda A."/>
            <person name="Takaki Y."/>
            <person name="Nishi S."/>
            <person name="Hori S."/>
            <person name="Arai W."/>
            <person name="Tsubouchi T."/>
            <person name="Morono Y."/>
            <person name="Uchiyama I."/>
            <person name="Ito T."/>
            <person name="Fujiyama A."/>
            <person name="Inagaki F."/>
            <person name="Takami H."/>
        </authorList>
    </citation>
    <scope>NUCLEOTIDE SEQUENCE</scope>
    <source>
        <strain evidence="1">Expedition CK06-06</strain>
    </source>
</reference>
<dbReference type="AlphaFoldDB" id="X1UPI1"/>
<accession>X1UPI1</accession>
<feature type="non-terminal residue" evidence="1">
    <location>
        <position position="83"/>
    </location>
</feature>
<dbReference type="EMBL" id="BARW01035313">
    <property type="protein sequence ID" value="GAJ19404.1"/>
    <property type="molecule type" value="Genomic_DNA"/>
</dbReference>